<protein>
    <recommendedName>
        <fullName evidence="4">Probable multidrug resistance protein NorM</fullName>
    </recommendedName>
    <alternativeName>
        <fullName evidence="12">Multidrug-efflux transporter</fullName>
    </alternativeName>
</protein>
<evidence type="ECO:0000256" key="2">
    <source>
        <dbReference type="ARBA" id="ARBA00004651"/>
    </source>
</evidence>
<evidence type="ECO:0000313" key="15">
    <source>
        <dbReference type="Proteomes" id="UP000654279"/>
    </source>
</evidence>
<keyword evidence="5" id="KW-0813">Transport</keyword>
<dbReference type="InterPro" id="IPR002528">
    <property type="entry name" value="MATE_fam"/>
</dbReference>
<evidence type="ECO:0000256" key="4">
    <source>
        <dbReference type="ARBA" id="ARBA00020268"/>
    </source>
</evidence>
<evidence type="ECO:0000256" key="13">
    <source>
        <dbReference type="SAM" id="Phobius"/>
    </source>
</evidence>
<feature type="transmembrane region" description="Helical" evidence="13">
    <location>
        <begin position="393"/>
        <end position="412"/>
    </location>
</feature>
<keyword evidence="9 13" id="KW-1133">Transmembrane helix</keyword>
<dbReference type="PANTHER" id="PTHR43298:SF2">
    <property type="entry name" value="FMN_FAD EXPORTER YEEO-RELATED"/>
    <property type="match status" value="1"/>
</dbReference>
<dbReference type="PIRSF" id="PIRSF006603">
    <property type="entry name" value="DinF"/>
    <property type="match status" value="1"/>
</dbReference>
<dbReference type="GO" id="GO:0005886">
    <property type="term" value="C:plasma membrane"/>
    <property type="evidence" value="ECO:0007669"/>
    <property type="project" value="UniProtKB-SubCell"/>
</dbReference>
<feature type="transmembrane region" description="Helical" evidence="13">
    <location>
        <begin position="196"/>
        <end position="220"/>
    </location>
</feature>
<dbReference type="InterPro" id="IPR050222">
    <property type="entry name" value="MATE_MdtK"/>
</dbReference>
<dbReference type="PANTHER" id="PTHR43298">
    <property type="entry name" value="MULTIDRUG RESISTANCE PROTEIN NORM-RELATED"/>
    <property type="match status" value="1"/>
</dbReference>
<feature type="transmembrane region" description="Helical" evidence="13">
    <location>
        <begin position="94"/>
        <end position="115"/>
    </location>
</feature>
<feature type="transmembrane region" description="Helical" evidence="13">
    <location>
        <begin position="362"/>
        <end position="386"/>
    </location>
</feature>
<evidence type="ECO:0000256" key="11">
    <source>
        <dbReference type="ARBA" id="ARBA00023136"/>
    </source>
</evidence>
<dbReference type="CDD" id="cd13144">
    <property type="entry name" value="MATE_like_4"/>
    <property type="match status" value="1"/>
</dbReference>
<evidence type="ECO:0000256" key="3">
    <source>
        <dbReference type="ARBA" id="ARBA00010199"/>
    </source>
</evidence>
<reference evidence="14" key="1">
    <citation type="submission" date="2020-08" db="EMBL/GenBank/DDBJ databases">
        <title>Genome public.</title>
        <authorList>
            <person name="Liu C."/>
            <person name="Sun Q."/>
        </authorList>
    </citation>
    <scope>NUCLEOTIDE SEQUENCE</scope>
    <source>
        <strain evidence="14">NSJ-44</strain>
    </source>
</reference>
<evidence type="ECO:0000256" key="5">
    <source>
        <dbReference type="ARBA" id="ARBA00022448"/>
    </source>
</evidence>
<evidence type="ECO:0000256" key="9">
    <source>
        <dbReference type="ARBA" id="ARBA00022989"/>
    </source>
</evidence>
<keyword evidence="10" id="KW-0406">Ion transport</keyword>
<dbReference type="EMBL" id="JACRSO010000006">
    <property type="protein sequence ID" value="MBC8530066.1"/>
    <property type="molecule type" value="Genomic_DNA"/>
</dbReference>
<dbReference type="GO" id="GO:0015297">
    <property type="term" value="F:antiporter activity"/>
    <property type="evidence" value="ECO:0007669"/>
    <property type="project" value="UniProtKB-KW"/>
</dbReference>
<feature type="transmembrane region" description="Helical" evidence="13">
    <location>
        <begin position="50"/>
        <end position="73"/>
    </location>
</feature>
<gene>
    <name evidence="14" type="ORF">H8699_11555</name>
</gene>
<evidence type="ECO:0000256" key="8">
    <source>
        <dbReference type="ARBA" id="ARBA00022692"/>
    </source>
</evidence>
<keyword evidence="7" id="KW-1003">Cell membrane</keyword>
<feature type="transmembrane region" description="Helical" evidence="13">
    <location>
        <begin position="262"/>
        <end position="283"/>
    </location>
</feature>
<keyword evidence="11 13" id="KW-0472">Membrane</keyword>
<comment type="caution">
    <text evidence="14">The sequence shown here is derived from an EMBL/GenBank/DDBJ whole genome shotgun (WGS) entry which is preliminary data.</text>
</comment>
<feature type="transmembrane region" description="Helical" evidence="13">
    <location>
        <begin position="418"/>
        <end position="442"/>
    </location>
</feature>
<dbReference type="Proteomes" id="UP000654279">
    <property type="component" value="Unassembled WGS sequence"/>
</dbReference>
<feature type="transmembrane region" description="Helical" evidence="13">
    <location>
        <begin position="166"/>
        <end position="190"/>
    </location>
</feature>
<keyword evidence="8 13" id="KW-0812">Transmembrane</keyword>
<dbReference type="NCBIfam" id="TIGR00797">
    <property type="entry name" value="matE"/>
    <property type="match status" value="1"/>
</dbReference>
<feature type="transmembrane region" description="Helical" evidence="13">
    <location>
        <begin position="289"/>
        <end position="310"/>
    </location>
</feature>
<comment type="function">
    <text evidence="1">Multidrug efflux pump.</text>
</comment>
<proteinExistence type="inferred from homology"/>
<dbReference type="InterPro" id="IPR048279">
    <property type="entry name" value="MdtK-like"/>
</dbReference>
<keyword evidence="15" id="KW-1185">Reference proteome</keyword>
<sequence>MESATQNKMGTSPMLKLIVSMSLPSIFSMLVQSLYNVVDSMFVSWYSPDALTAVSLAFPIQSLLIAVAVGTGVGINSLVSRRLGEGRQEEASRAATHGILLGAFSWVIFALYGVFGTRAFFASFTENPVVFDMGVSYLSIVTIMSFGMLIEVNLEKTLQATGNMIYPMLFQLTGAVTNLILDPIMIFGLLGFPKMGVAGAALATVLGQILAMVFSLIVIFKKKHAIHITFKKFKFNWRAVRDIYAVGLPSIIMQSIGSFMTMGINAILVGFSEIAVSVFGIYFKLQSFVFMPVFGLTHGVMPIMGFNYGAKNKRRVMDALKFGAIIACGIMLLGTLLFWIFPKELLAIFNASEELYAIGVPALRLISLCFVPAAIGIIFSTLFQAVGMGARSLFISVLRQLVVLLPVAYLLSKIGLESVWYAFPIAETVSLAASLLIFASLYRKHLHHLGEDIAPEQIPA</sequence>
<dbReference type="RefSeq" id="WP_249285826.1">
    <property type="nucleotide sequence ID" value="NZ_JACRSO010000006.1"/>
</dbReference>
<feature type="transmembrane region" description="Helical" evidence="13">
    <location>
        <begin position="322"/>
        <end position="342"/>
    </location>
</feature>
<dbReference type="GO" id="GO:0006811">
    <property type="term" value="P:monoatomic ion transport"/>
    <property type="evidence" value="ECO:0007669"/>
    <property type="project" value="UniProtKB-KW"/>
</dbReference>
<evidence type="ECO:0000256" key="6">
    <source>
        <dbReference type="ARBA" id="ARBA00022449"/>
    </source>
</evidence>
<keyword evidence="6" id="KW-0050">Antiport</keyword>
<dbReference type="AlphaFoldDB" id="A0A926D2J7"/>
<evidence type="ECO:0000256" key="1">
    <source>
        <dbReference type="ARBA" id="ARBA00003408"/>
    </source>
</evidence>
<evidence type="ECO:0000256" key="7">
    <source>
        <dbReference type="ARBA" id="ARBA00022475"/>
    </source>
</evidence>
<evidence type="ECO:0000256" key="12">
    <source>
        <dbReference type="ARBA" id="ARBA00031636"/>
    </source>
</evidence>
<accession>A0A926D2J7</accession>
<evidence type="ECO:0000256" key="10">
    <source>
        <dbReference type="ARBA" id="ARBA00023065"/>
    </source>
</evidence>
<comment type="subcellular location">
    <subcellularLocation>
        <location evidence="2">Cell membrane</location>
        <topology evidence="2">Multi-pass membrane protein</topology>
    </subcellularLocation>
</comment>
<comment type="similarity">
    <text evidence="3">Belongs to the multi antimicrobial extrusion (MATE) (TC 2.A.66.1) family.</text>
</comment>
<dbReference type="GO" id="GO:0042910">
    <property type="term" value="F:xenobiotic transmembrane transporter activity"/>
    <property type="evidence" value="ECO:0007669"/>
    <property type="project" value="InterPro"/>
</dbReference>
<evidence type="ECO:0000313" key="14">
    <source>
        <dbReference type="EMBL" id="MBC8530066.1"/>
    </source>
</evidence>
<organism evidence="14 15">
    <name type="scientific">Luoshenia tenuis</name>
    <dbReference type="NCBI Taxonomy" id="2763654"/>
    <lineage>
        <taxon>Bacteria</taxon>
        <taxon>Bacillati</taxon>
        <taxon>Bacillota</taxon>
        <taxon>Clostridia</taxon>
        <taxon>Christensenellales</taxon>
        <taxon>Christensenellaceae</taxon>
        <taxon>Luoshenia</taxon>
    </lineage>
</organism>
<name>A0A926D2J7_9FIRM</name>
<feature type="transmembrane region" description="Helical" evidence="13">
    <location>
        <begin position="17"/>
        <end position="38"/>
    </location>
</feature>
<dbReference type="Pfam" id="PF01554">
    <property type="entry name" value="MatE"/>
    <property type="match status" value="2"/>
</dbReference>
<feature type="transmembrane region" description="Helical" evidence="13">
    <location>
        <begin position="135"/>
        <end position="154"/>
    </location>
</feature>